<organism evidence="7 8">
    <name type="scientific">Penicillium antarcticum</name>
    <dbReference type="NCBI Taxonomy" id="416450"/>
    <lineage>
        <taxon>Eukaryota</taxon>
        <taxon>Fungi</taxon>
        <taxon>Dikarya</taxon>
        <taxon>Ascomycota</taxon>
        <taxon>Pezizomycotina</taxon>
        <taxon>Eurotiomycetes</taxon>
        <taxon>Eurotiomycetidae</taxon>
        <taxon>Eurotiales</taxon>
        <taxon>Aspergillaceae</taxon>
        <taxon>Penicillium</taxon>
    </lineage>
</organism>
<comment type="subcellular location">
    <subcellularLocation>
        <location evidence="1">Nucleus</location>
    </subcellularLocation>
</comment>
<dbReference type="Gene3D" id="4.10.240.10">
    <property type="entry name" value="Zn(2)-C6 fungal-type DNA-binding domain"/>
    <property type="match status" value="1"/>
</dbReference>
<keyword evidence="4" id="KW-0804">Transcription</keyword>
<evidence type="ECO:0000256" key="3">
    <source>
        <dbReference type="ARBA" id="ARBA00023125"/>
    </source>
</evidence>
<gene>
    <name evidence="7" type="ORF">PENANT_c007G00769</name>
</gene>
<dbReference type="PROSITE" id="PS00463">
    <property type="entry name" value="ZN2_CY6_FUNGAL_1"/>
    <property type="match status" value="1"/>
</dbReference>
<protein>
    <recommendedName>
        <fullName evidence="6">Zn(2)-C6 fungal-type domain-containing protein</fullName>
    </recommendedName>
</protein>
<evidence type="ECO:0000313" key="7">
    <source>
        <dbReference type="EMBL" id="OQD86492.1"/>
    </source>
</evidence>
<sequence>MPPSAAMSLRDSFGDRKIPNISRKITACVLCRKLKIKCHINNDKPPCNRCKSRGPACTVNNSLQMLLENNVSYVVFMFSLWLKILMKMTSWREKMEGRMSRLEQFIIHSTNQTPRVSAGNAAPGQQPISIDNLDTERVDVQSNPQNNNSSGTITLKLSCSLGAFLASSMVSLTLRDRKTPPSQTPDPISRGIISQETAECMFAYYRRKLDPYLHHILDENDTLSTIRTRSSLLATAMTTVAAFCAGSKNYNAPLEFFKTQVSSKMVSNNHSFDDVHTLCIGALWLNEVSAVLNS</sequence>
<accession>A0A1V6QBV8</accession>
<comment type="caution">
    <text evidence="7">The sequence shown here is derived from an EMBL/GenBank/DDBJ whole genome shotgun (WGS) entry which is preliminary data.</text>
</comment>
<dbReference type="InterPro" id="IPR051089">
    <property type="entry name" value="prtT"/>
</dbReference>
<keyword evidence="3" id="KW-0238">DNA-binding</keyword>
<evidence type="ECO:0000256" key="5">
    <source>
        <dbReference type="ARBA" id="ARBA00023242"/>
    </source>
</evidence>
<evidence type="ECO:0000313" key="8">
    <source>
        <dbReference type="Proteomes" id="UP000191672"/>
    </source>
</evidence>
<dbReference type="GO" id="GO:0000976">
    <property type="term" value="F:transcription cis-regulatory region binding"/>
    <property type="evidence" value="ECO:0007669"/>
    <property type="project" value="TreeGrafter"/>
</dbReference>
<dbReference type="EMBL" id="MDYN01000007">
    <property type="protein sequence ID" value="OQD86492.1"/>
    <property type="molecule type" value="Genomic_DNA"/>
</dbReference>
<dbReference type="CDD" id="cd00067">
    <property type="entry name" value="GAL4"/>
    <property type="match status" value="1"/>
</dbReference>
<dbReference type="GO" id="GO:0000981">
    <property type="term" value="F:DNA-binding transcription factor activity, RNA polymerase II-specific"/>
    <property type="evidence" value="ECO:0007669"/>
    <property type="project" value="InterPro"/>
</dbReference>
<keyword evidence="5" id="KW-0539">Nucleus</keyword>
<evidence type="ECO:0000259" key="6">
    <source>
        <dbReference type="PROSITE" id="PS50048"/>
    </source>
</evidence>
<dbReference type="Pfam" id="PF00172">
    <property type="entry name" value="Zn_clus"/>
    <property type="match status" value="1"/>
</dbReference>
<dbReference type="Proteomes" id="UP000191672">
    <property type="component" value="Unassembled WGS sequence"/>
</dbReference>
<dbReference type="PROSITE" id="PS50048">
    <property type="entry name" value="ZN2_CY6_FUNGAL_2"/>
    <property type="match status" value="1"/>
</dbReference>
<dbReference type="SUPFAM" id="SSF57701">
    <property type="entry name" value="Zn2/Cys6 DNA-binding domain"/>
    <property type="match status" value="1"/>
</dbReference>
<feature type="domain" description="Zn(2)-C6 fungal-type" evidence="6">
    <location>
        <begin position="27"/>
        <end position="59"/>
    </location>
</feature>
<keyword evidence="8" id="KW-1185">Reference proteome</keyword>
<dbReference type="STRING" id="416450.A0A1V6QBV8"/>
<keyword evidence="2" id="KW-0805">Transcription regulation</keyword>
<dbReference type="SMART" id="SM00066">
    <property type="entry name" value="GAL4"/>
    <property type="match status" value="1"/>
</dbReference>
<dbReference type="GO" id="GO:0008270">
    <property type="term" value="F:zinc ion binding"/>
    <property type="evidence" value="ECO:0007669"/>
    <property type="project" value="InterPro"/>
</dbReference>
<dbReference type="PANTHER" id="PTHR31845">
    <property type="entry name" value="FINGER DOMAIN PROTEIN, PUTATIVE-RELATED"/>
    <property type="match status" value="1"/>
</dbReference>
<dbReference type="InterPro" id="IPR036864">
    <property type="entry name" value="Zn2-C6_fun-type_DNA-bd_sf"/>
</dbReference>
<dbReference type="GO" id="GO:0005634">
    <property type="term" value="C:nucleus"/>
    <property type="evidence" value="ECO:0007669"/>
    <property type="project" value="UniProtKB-SubCell"/>
</dbReference>
<evidence type="ECO:0000256" key="2">
    <source>
        <dbReference type="ARBA" id="ARBA00023015"/>
    </source>
</evidence>
<evidence type="ECO:0000256" key="1">
    <source>
        <dbReference type="ARBA" id="ARBA00004123"/>
    </source>
</evidence>
<proteinExistence type="predicted"/>
<dbReference type="PANTHER" id="PTHR31845:SF17">
    <property type="entry name" value="ZN(II)2CYS6 TRANSCRIPTION FACTOR (EUROFUNG)"/>
    <property type="match status" value="1"/>
</dbReference>
<name>A0A1V6QBV8_9EURO</name>
<dbReference type="InterPro" id="IPR001138">
    <property type="entry name" value="Zn2Cys6_DnaBD"/>
</dbReference>
<dbReference type="AlphaFoldDB" id="A0A1V6QBV8"/>
<evidence type="ECO:0000256" key="4">
    <source>
        <dbReference type="ARBA" id="ARBA00023163"/>
    </source>
</evidence>
<reference evidence="8" key="1">
    <citation type="journal article" date="2017" name="Nat. Microbiol.">
        <title>Global analysis of biosynthetic gene clusters reveals vast potential of secondary metabolite production in Penicillium species.</title>
        <authorList>
            <person name="Nielsen J.C."/>
            <person name="Grijseels S."/>
            <person name="Prigent S."/>
            <person name="Ji B."/>
            <person name="Dainat J."/>
            <person name="Nielsen K.F."/>
            <person name="Frisvad J.C."/>
            <person name="Workman M."/>
            <person name="Nielsen J."/>
        </authorList>
    </citation>
    <scope>NUCLEOTIDE SEQUENCE [LARGE SCALE GENOMIC DNA]</scope>
    <source>
        <strain evidence="8">IBT 31811</strain>
    </source>
</reference>